<evidence type="ECO:0000256" key="1">
    <source>
        <dbReference type="SAM" id="Phobius"/>
    </source>
</evidence>
<keyword evidence="3" id="KW-1185">Reference proteome</keyword>
<dbReference type="Proteomes" id="UP001529338">
    <property type="component" value="Unassembled WGS sequence"/>
</dbReference>
<feature type="transmembrane region" description="Helical" evidence="1">
    <location>
        <begin position="12"/>
        <end position="30"/>
    </location>
</feature>
<proteinExistence type="predicted"/>
<dbReference type="EMBL" id="JAUCGQ010000001">
    <property type="protein sequence ID" value="MDM7855657.1"/>
    <property type="molecule type" value="Genomic_DNA"/>
</dbReference>
<accession>A0ABT7SHI3</accession>
<protein>
    <recommendedName>
        <fullName evidence="4">PH domain-containing protein</fullName>
    </recommendedName>
</protein>
<sequence length="194" mass="20853">MPSHRFRPRTAAVALVIWGVVCVGWLWLALRDGGGEAGVRAVPQMLFVTALVWAILVRPAVDVDGDGVRLLNVVHDVEVPWTRLEAVETRFALTLVADDGRRFAAWAAPASGRYADIRMSRREASTLSMGEDPQPTASAAWGSHSGAAAAWVRREWSRSTTHELADGPVVVRLATPVLAVVGGAFVLLVVSLLV</sequence>
<organism evidence="2 3">
    <name type="scientific">Cellulomonas alba</name>
    <dbReference type="NCBI Taxonomy" id="3053467"/>
    <lineage>
        <taxon>Bacteria</taxon>
        <taxon>Bacillati</taxon>
        <taxon>Actinomycetota</taxon>
        <taxon>Actinomycetes</taxon>
        <taxon>Micrococcales</taxon>
        <taxon>Cellulomonadaceae</taxon>
        <taxon>Cellulomonas</taxon>
    </lineage>
</organism>
<feature type="transmembrane region" description="Helical" evidence="1">
    <location>
        <begin position="42"/>
        <end position="61"/>
    </location>
</feature>
<keyword evidence="1" id="KW-1133">Transmembrane helix</keyword>
<keyword evidence="1" id="KW-0812">Transmembrane</keyword>
<evidence type="ECO:0008006" key="4">
    <source>
        <dbReference type="Google" id="ProtNLM"/>
    </source>
</evidence>
<evidence type="ECO:0000313" key="3">
    <source>
        <dbReference type="Proteomes" id="UP001529338"/>
    </source>
</evidence>
<keyword evidence="1" id="KW-0472">Membrane</keyword>
<reference evidence="2 3" key="1">
    <citation type="submission" date="2023-06" db="EMBL/GenBank/DDBJ databases">
        <title>Cellulomonas sp. MW4 Whole genome sequence.</title>
        <authorList>
            <person name="Park S."/>
        </authorList>
    </citation>
    <scope>NUCLEOTIDE SEQUENCE [LARGE SCALE GENOMIC DNA]</scope>
    <source>
        <strain evidence="2 3">MW4</strain>
    </source>
</reference>
<gene>
    <name evidence="2" type="ORF">QRT04_12025</name>
</gene>
<evidence type="ECO:0000313" key="2">
    <source>
        <dbReference type="EMBL" id="MDM7855657.1"/>
    </source>
</evidence>
<feature type="transmembrane region" description="Helical" evidence="1">
    <location>
        <begin position="169"/>
        <end position="193"/>
    </location>
</feature>
<comment type="caution">
    <text evidence="2">The sequence shown here is derived from an EMBL/GenBank/DDBJ whole genome shotgun (WGS) entry which is preliminary data.</text>
</comment>
<name>A0ABT7SHI3_9CELL</name>
<dbReference type="RefSeq" id="WP_289455514.1">
    <property type="nucleotide sequence ID" value="NZ_JAUCGQ010000001.1"/>
</dbReference>